<dbReference type="Pfam" id="PF13499">
    <property type="entry name" value="EF-hand_7"/>
    <property type="match status" value="1"/>
</dbReference>
<feature type="transmembrane region" description="Helical" evidence="8">
    <location>
        <begin position="583"/>
        <end position="603"/>
    </location>
</feature>
<feature type="domain" description="EF-hand" evidence="9">
    <location>
        <begin position="877"/>
        <end position="912"/>
    </location>
</feature>
<dbReference type="SMART" id="SM00054">
    <property type="entry name" value="EFh"/>
    <property type="match status" value="2"/>
</dbReference>
<dbReference type="AlphaFoldDB" id="A0A418D4F4"/>
<keyword evidence="6 8" id="KW-0472">Membrane</keyword>
<dbReference type="Proteomes" id="UP000285712">
    <property type="component" value="Unassembled WGS sequence"/>
</dbReference>
<feature type="transmembrane region" description="Helical" evidence="8">
    <location>
        <begin position="152"/>
        <end position="172"/>
    </location>
</feature>
<feature type="transmembrane region" description="Helical" evidence="8">
    <location>
        <begin position="554"/>
        <end position="576"/>
    </location>
</feature>
<dbReference type="SUPFAM" id="SSF47473">
    <property type="entry name" value="EF-hand"/>
    <property type="match status" value="1"/>
</dbReference>
<reference evidence="10 11" key="1">
    <citation type="submission" date="2018-08" db="EMBL/GenBank/DDBJ databases">
        <title>Aphanomyces genome sequencing and annotation.</title>
        <authorList>
            <person name="Minardi D."/>
            <person name="Oidtmann B."/>
            <person name="Van Der Giezen M."/>
            <person name="Studholme D.J."/>
        </authorList>
    </citation>
    <scope>NUCLEOTIDE SEQUENCE [LARGE SCALE GENOMIC DNA]</scope>
    <source>
        <strain evidence="10 11">Sv</strain>
    </source>
</reference>
<sequence length="1081" mass="120079">MHNTSNRLHRQDGGETPLSNVIRSKQPTSRPATISSAPIEAADRRRRSSGTNGGVSTGKLKIQLNDHKKRSVDDAHTKYRRTYVFSPIPSVSAFAAGYSDKLAEQLLADFKFNMELAMRTAVGVVLASLVLTKNTDSTALVTATSRTKQWYFFPEWYILGGLSYVATATVFGCGKNIGSTIRELFQQISGVGLALLYNLLIFSYFEPQVFNTKAECKYTTTVLAKVDGTLTLITNSFSGTPYYVHEGDFFTILPFIMLFTIVALVLPLETNTKKYMLGNNLYFALTLVSPNDFTNPSVLKAPGDDLYRTFNLLRNLMVYMMLGVTGACIAQVMLWVPYPIFAIRQLQGHTTECASMLEELLNLLVDTYCFKNKDVEHMNFLKLKLKRKFDVAEAKLATMHTLLNDIWWEQLVGLHLPLRFRNPATKPFIELFGTQLQNLRAMNQAILWERYDGGGVHDELMRAVQKPVYLVQLYATKVTDEIAHGVHSLVYVVASYINPDNYSREKLTTAAKVAMAILIACFLSVFTFGYSSTTAGAVAYVMGNHIGGSFSVTANRVGGVIAGSIIPSICLFYICSFGCGSNIVVLAVTNSLMFVWVTFSMYIKWKGGFESYAGLISAFTATQVLLKGCDGCEKGSVAPISSYSNLAQMSLGIVLFIIVEMAICPQSAMALLRANIQKQLKLYQQCFQVLVQDTLARDGAVATEDDAAEATALEIKAIVKKKLPALLVEQAALLKEAAFEPLLWKPPFSTQKYEAVLDCCQRLLNNTLVLFKLTQWYKHRMDLQHPASPSPSANSNNDQTKDHHHHTSNSSTTANLISDDDDDDDVAKPVPVTGIIEKKEVWGFSTAEVNLAIHDTFDTLHDLFGETFTYADGDQTALFMQMKEAFRLADKDCSGEIDADEVKSMLEMIFAQSGAVKVDAIDSYVAEFMEIVDSDKSGKVSLEEFIDALEHGLQLQVEVFQHRSNKVVPAHYHAPYDDTSRPSRPSMMEQPVPRTSSQITSSQIDHGGDNMTRAHDMLNVDSFALPDVAQAMRTMYASWLLENRRYEKASMEDLLLLNCLISGVSGFARNLAMLEEMTVQQ</sequence>
<evidence type="ECO:0000256" key="1">
    <source>
        <dbReference type="ARBA" id="ARBA00004651"/>
    </source>
</evidence>
<feature type="transmembrane region" description="Helical" evidence="8">
    <location>
        <begin position="318"/>
        <end position="338"/>
    </location>
</feature>
<evidence type="ECO:0000256" key="3">
    <source>
        <dbReference type="ARBA" id="ARBA00022692"/>
    </source>
</evidence>
<feature type="compositionally biased region" description="Low complexity" evidence="7">
    <location>
        <begin position="786"/>
        <end position="797"/>
    </location>
</feature>
<dbReference type="Gene3D" id="1.10.238.10">
    <property type="entry name" value="EF-hand"/>
    <property type="match status" value="1"/>
</dbReference>
<evidence type="ECO:0000313" key="10">
    <source>
        <dbReference type="EMBL" id="RHY89551.1"/>
    </source>
</evidence>
<feature type="compositionally biased region" description="Polar residues" evidence="7">
    <location>
        <begin position="993"/>
        <end position="1003"/>
    </location>
</feature>
<keyword evidence="2" id="KW-1003">Cell membrane</keyword>
<keyword evidence="5 8" id="KW-1133">Transmembrane helix</keyword>
<dbReference type="EMBL" id="QUTG01003978">
    <property type="protein sequence ID" value="RHY89551.1"/>
    <property type="molecule type" value="Genomic_DNA"/>
</dbReference>
<dbReference type="CDD" id="cd00051">
    <property type="entry name" value="EFh"/>
    <property type="match status" value="1"/>
</dbReference>
<organism evidence="10 11">
    <name type="scientific">Aphanomyces astaci</name>
    <name type="common">Crayfish plague agent</name>
    <dbReference type="NCBI Taxonomy" id="112090"/>
    <lineage>
        <taxon>Eukaryota</taxon>
        <taxon>Sar</taxon>
        <taxon>Stramenopiles</taxon>
        <taxon>Oomycota</taxon>
        <taxon>Saprolegniomycetes</taxon>
        <taxon>Saprolegniales</taxon>
        <taxon>Verrucalvaceae</taxon>
        <taxon>Aphanomyces</taxon>
    </lineage>
</organism>
<evidence type="ECO:0000256" key="8">
    <source>
        <dbReference type="SAM" id="Phobius"/>
    </source>
</evidence>
<feature type="transmembrane region" description="Helical" evidence="8">
    <location>
        <begin position="184"/>
        <end position="205"/>
    </location>
</feature>
<keyword evidence="4" id="KW-0106">Calcium</keyword>
<dbReference type="PANTHER" id="PTHR30509">
    <property type="entry name" value="P-HYDROXYBENZOIC ACID EFFLUX PUMP SUBUNIT-RELATED"/>
    <property type="match status" value="1"/>
</dbReference>
<dbReference type="GO" id="GO:0005509">
    <property type="term" value="F:calcium ion binding"/>
    <property type="evidence" value="ECO:0007669"/>
    <property type="project" value="InterPro"/>
</dbReference>
<dbReference type="PROSITE" id="PS00018">
    <property type="entry name" value="EF_HAND_1"/>
    <property type="match status" value="2"/>
</dbReference>
<feature type="region of interest" description="Disordered" evidence="7">
    <location>
        <begin position="1"/>
        <end position="71"/>
    </location>
</feature>
<feature type="region of interest" description="Disordered" evidence="7">
    <location>
        <begin position="784"/>
        <end position="824"/>
    </location>
</feature>
<dbReference type="PANTHER" id="PTHR30509:SF9">
    <property type="entry name" value="MULTIDRUG RESISTANCE PROTEIN MDTO"/>
    <property type="match status" value="1"/>
</dbReference>
<gene>
    <name evidence="10" type="ORF">DYB35_004946</name>
</gene>
<evidence type="ECO:0000313" key="11">
    <source>
        <dbReference type="Proteomes" id="UP000285712"/>
    </source>
</evidence>
<feature type="region of interest" description="Disordered" evidence="7">
    <location>
        <begin position="973"/>
        <end position="1003"/>
    </location>
</feature>
<dbReference type="InterPro" id="IPR018247">
    <property type="entry name" value="EF_Hand_1_Ca_BS"/>
</dbReference>
<dbReference type="InterPro" id="IPR002048">
    <property type="entry name" value="EF_hand_dom"/>
</dbReference>
<protein>
    <recommendedName>
        <fullName evidence="9">EF-hand domain-containing protein</fullName>
    </recommendedName>
</protein>
<dbReference type="PROSITE" id="PS50222">
    <property type="entry name" value="EF_HAND_2"/>
    <property type="match status" value="2"/>
</dbReference>
<evidence type="ECO:0000256" key="4">
    <source>
        <dbReference type="ARBA" id="ARBA00022837"/>
    </source>
</evidence>
<name>A0A418D4F4_APHAT</name>
<dbReference type="GO" id="GO:0005886">
    <property type="term" value="C:plasma membrane"/>
    <property type="evidence" value="ECO:0007669"/>
    <property type="project" value="UniProtKB-SubCell"/>
</dbReference>
<evidence type="ECO:0000256" key="5">
    <source>
        <dbReference type="ARBA" id="ARBA00022989"/>
    </source>
</evidence>
<comment type="caution">
    <text evidence="10">The sequence shown here is derived from an EMBL/GenBank/DDBJ whole genome shotgun (WGS) entry which is preliminary data.</text>
</comment>
<proteinExistence type="predicted"/>
<evidence type="ECO:0000259" key="9">
    <source>
        <dbReference type="PROSITE" id="PS50222"/>
    </source>
</evidence>
<dbReference type="VEuPathDB" id="FungiDB:H257_16443"/>
<evidence type="ECO:0000256" key="6">
    <source>
        <dbReference type="ARBA" id="ARBA00023136"/>
    </source>
</evidence>
<accession>A0A418D4F4</accession>
<comment type="subcellular location">
    <subcellularLocation>
        <location evidence="1">Cell membrane</location>
        <topology evidence="1">Multi-pass membrane protein</topology>
    </subcellularLocation>
</comment>
<dbReference type="InterPro" id="IPR011992">
    <property type="entry name" value="EF-hand-dom_pair"/>
</dbReference>
<feature type="compositionally biased region" description="Polar residues" evidence="7">
    <location>
        <begin position="17"/>
        <end position="36"/>
    </location>
</feature>
<feature type="transmembrane region" description="Helical" evidence="8">
    <location>
        <begin position="249"/>
        <end position="268"/>
    </location>
</feature>
<keyword evidence="3 8" id="KW-0812">Transmembrane</keyword>
<evidence type="ECO:0000256" key="7">
    <source>
        <dbReference type="SAM" id="MobiDB-lite"/>
    </source>
</evidence>
<feature type="transmembrane region" description="Helical" evidence="8">
    <location>
        <begin position="513"/>
        <end position="542"/>
    </location>
</feature>
<feature type="domain" description="EF-hand" evidence="9">
    <location>
        <begin position="920"/>
        <end position="955"/>
    </location>
</feature>
<evidence type="ECO:0000256" key="2">
    <source>
        <dbReference type="ARBA" id="ARBA00022475"/>
    </source>
</evidence>